<dbReference type="Proteomes" id="UP000224567">
    <property type="component" value="Unassembled WGS sequence"/>
</dbReference>
<dbReference type="AlphaFoldDB" id="A0A2G2VQ76"/>
<accession>A0A2G2VQ76</accession>
<dbReference type="Pfam" id="PF13921">
    <property type="entry name" value="Myb_DNA-bind_6"/>
    <property type="match status" value="1"/>
</dbReference>
<gene>
    <name evidence="6" type="ORF">CQW23_26929</name>
</gene>
<evidence type="ECO:0000259" key="4">
    <source>
        <dbReference type="PROSITE" id="PS50090"/>
    </source>
</evidence>
<protein>
    <submittedName>
        <fullName evidence="6">Uncharacterized protein</fullName>
    </submittedName>
</protein>
<reference evidence="6 7" key="1">
    <citation type="journal article" date="2017" name="Genome Biol.">
        <title>New reference genome sequences of hot pepper reveal the massive evolution of plant disease-resistance genes by retroduplication.</title>
        <authorList>
            <person name="Kim S."/>
            <person name="Park J."/>
            <person name="Yeom S.I."/>
            <person name="Kim Y.M."/>
            <person name="Seo E."/>
            <person name="Kim K.T."/>
            <person name="Kim M.S."/>
            <person name="Lee J.M."/>
            <person name="Cheong K."/>
            <person name="Shin H.S."/>
            <person name="Kim S.B."/>
            <person name="Han K."/>
            <person name="Lee J."/>
            <person name="Park M."/>
            <person name="Lee H.A."/>
            <person name="Lee H.Y."/>
            <person name="Lee Y."/>
            <person name="Oh S."/>
            <person name="Lee J.H."/>
            <person name="Choi E."/>
            <person name="Choi E."/>
            <person name="Lee S.E."/>
            <person name="Jeon J."/>
            <person name="Kim H."/>
            <person name="Choi G."/>
            <person name="Song H."/>
            <person name="Lee J."/>
            <person name="Lee S.C."/>
            <person name="Kwon J.K."/>
            <person name="Lee H.Y."/>
            <person name="Koo N."/>
            <person name="Hong Y."/>
            <person name="Kim R.W."/>
            <person name="Kang W.H."/>
            <person name="Huh J.H."/>
            <person name="Kang B.C."/>
            <person name="Yang T.J."/>
            <person name="Lee Y.H."/>
            <person name="Bennetzen J.L."/>
            <person name="Choi D."/>
        </authorList>
    </citation>
    <scope>NUCLEOTIDE SEQUENCE [LARGE SCALE GENOMIC DNA]</scope>
    <source>
        <strain evidence="7">cv. PBC81</strain>
    </source>
</reference>
<comment type="caution">
    <text evidence="6">The sequence shown here is derived from an EMBL/GenBank/DDBJ whole genome shotgun (WGS) entry which is preliminary data.</text>
</comment>
<dbReference type="EMBL" id="MLFT02000011">
    <property type="protein sequence ID" value="PHT35129.1"/>
    <property type="molecule type" value="Genomic_DNA"/>
</dbReference>
<dbReference type="InterPro" id="IPR017930">
    <property type="entry name" value="Myb_dom"/>
</dbReference>
<evidence type="ECO:0000259" key="5">
    <source>
        <dbReference type="PROSITE" id="PS51294"/>
    </source>
</evidence>
<dbReference type="PANTHER" id="PTHR47122">
    <property type="entry name" value="MYB-LIKE DNA-BINDING DOMAIN CONTAINING PROTEIN, EXPRESSED"/>
    <property type="match status" value="1"/>
</dbReference>
<name>A0A2G2VQ76_CAPBA</name>
<dbReference type="CDD" id="cd11660">
    <property type="entry name" value="SANT_TRF"/>
    <property type="match status" value="1"/>
</dbReference>
<evidence type="ECO:0000256" key="3">
    <source>
        <dbReference type="SAM" id="MobiDB-lite"/>
    </source>
</evidence>
<keyword evidence="7" id="KW-1185">Reference proteome</keyword>
<feature type="domain" description="HTH myb-type" evidence="5">
    <location>
        <begin position="433"/>
        <end position="493"/>
    </location>
</feature>
<feature type="compositionally biased region" description="Acidic residues" evidence="3">
    <location>
        <begin position="414"/>
        <end position="423"/>
    </location>
</feature>
<evidence type="ECO:0000313" key="6">
    <source>
        <dbReference type="EMBL" id="PHT35129.1"/>
    </source>
</evidence>
<dbReference type="PANTHER" id="PTHR47122:SF8">
    <property type="entry name" value="MYB-LIKE DOMAIN-CONTAINING PROTEIN"/>
    <property type="match status" value="1"/>
</dbReference>
<evidence type="ECO:0000256" key="2">
    <source>
        <dbReference type="ARBA" id="ARBA00023242"/>
    </source>
</evidence>
<dbReference type="OrthoDB" id="608866at2759"/>
<evidence type="ECO:0000256" key="1">
    <source>
        <dbReference type="ARBA" id="ARBA00004123"/>
    </source>
</evidence>
<dbReference type="InterPro" id="IPR009057">
    <property type="entry name" value="Homeodomain-like_sf"/>
</dbReference>
<dbReference type="SMART" id="SM00717">
    <property type="entry name" value="SANT"/>
    <property type="match status" value="1"/>
</dbReference>
<dbReference type="SUPFAM" id="SSF46689">
    <property type="entry name" value="Homeodomain-like"/>
    <property type="match status" value="1"/>
</dbReference>
<dbReference type="PROSITE" id="PS50090">
    <property type="entry name" value="MYB_LIKE"/>
    <property type="match status" value="1"/>
</dbReference>
<feature type="domain" description="Myb-like" evidence="4">
    <location>
        <begin position="434"/>
        <end position="489"/>
    </location>
</feature>
<dbReference type="GO" id="GO:0010597">
    <property type="term" value="P:green leaf volatile biosynthetic process"/>
    <property type="evidence" value="ECO:0007669"/>
    <property type="project" value="UniProtKB-ARBA"/>
</dbReference>
<dbReference type="PROSITE" id="PS51294">
    <property type="entry name" value="HTH_MYB"/>
    <property type="match status" value="1"/>
</dbReference>
<proteinExistence type="predicted"/>
<dbReference type="InterPro" id="IPR001005">
    <property type="entry name" value="SANT/Myb"/>
</dbReference>
<dbReference type="GO" id="GO:0000976">
    <property type="term" value="F:transcription cis-regulatory region binding"/>
    <property type="evidence" value="ECO:0007669"/>
    <property type="project" value="UniProtKB-ARBA"/>
</dbReference>
<reference evidence="7" key="2">
    <citation type="journal article" date="2017" name="J. Anim. Genet.">
        <title>Multiple reference genome sequences of hot pepper reveal the massive evolution of plant disease resistance genes by retroduplication.</title>
        <authorList>
            <person name="Kim S."/>
            <person name="Park J."/>
            <person name="Yeom S.-I."/>
            <person name="Kim Y.-M."/>
            <person name="Seo E."/>
            <person name="Kim K.-T."/>
            <person name="Kim M.-S."/>
            <person name="Lee J.M."/>
            <person name="Cheong K."/>
            <person name="Shin H.-S."/>
            <person name="Kim S.-B."/>
            <person name="Han K."/>
            <person name="Lee J."/>
            <person name="Park M."/>
            <person name="Lee H.-A."/>
            <person name="Lee H.-Y."/>
            <person name="Lee Y."/>
            <person name="Oh S."/>
            <person name="Lee J.H."/>
            <person name="Choi E."/>
            <person name="Choi E."/>
            <person name="Lee S.E."/>
            <person name="Jeon J."/>
            <person name="Kim H."/>
            <person name="Choi G."/>
            <person name="Song H."/>
            <person name="Lee J."/>
            <person name="Lee S.-C."/>
            <person name="Kwon J.-K."/>
            <person name="Lee H.-Y."/>
            <person name="Koo N."/>
            <person name="Hong Y."/>
            <person name="Kim R.W."/>
            <person name="Kang W.-H."/>
            <person name="Huh J.H."/>
            <person name="Kang B.-C."/>
            <person name="Yang T.-J."/>
            <person name="Lee Y.-H."/>
            <person name="Bennetzen J.L."/>
            <person name="Choi D."/>
        </authorList>
    </citation>
    <scope>NUCLEOTIDE SEQUENCE [LARGE SCALE GENOMIC DNA]</scope>
    <source>
        <strain evidence="7">cv. PBC81</strain>
    </source>
</reference>
<dbReference type="STRING" id="33114.A0A2G2VQ76"/>
<organism evidence="6 7">
    <name type="scientific">Capsicum baccatum</name>
    <name type="common">Peruvian pepper</name>
    <dbReference type="NCBI Taxonomy" id="33114"/>
    <lineage>
        <taxon>Eukaryota</taxon>
        <taxon>Viridiplantae</taxon>
        <taxon>Streptophyta</taxon>
        <taxon>Embryophyta</taxon>
        <taxon>Tracheophyta</taxon>
        <taxon>Spermatophyta</taxon>
        <taxon>Magnoliopsida</taxon>
        <taxon>eudicotyledons</taxon>
        <taxon>Gunneridae</taxon>
        <taxon>Pentapetalae</taxon>
        <taxon>asterids</taxon>
        <taxon>lamiids</taxon>
        <taxon>Solanales</taxon>
        <taxon>Solanaceae</taxon>
        <taxon>Solanoideae</taxon>
        <taxon>Capsiceae</taxon>
        <taxon>Capsicum</taxon>
    </lineage>
</organism>
<keyword evidence="2" id="KW-0539">Nucleus</keyword>
<sequence length="562" mass="63512">MQNAIDPFEYNWNTSNESAMSFQQEPEQVVDAASIYFALEEEAIGVEQLLAEPEYDDIVNTLLDFNTCAFSVPESYFKEFSASDTVLTKSDCGALQRSHNEGDKTKEKFLDGLSNGDDENHCFISCEDYLLDIELDEDTPTLHDVTRDISCIESVNLENQLADSDGRDCGVHVLTLSGASTSSDHDATILDNFDCMSTDKLLKVFREVLGHQTPVSDNQWLKPHMIAGLENQEISDKNFSFPKRSLDSSENQGVKVPPASCQNLLTISTAFASIFTFRRKPRVQHVKRRGRIQWNSFKSLSSVAGEIHLDCPDKWDSKESAEENVKCDGMKSGISEQYLKCKASRRGFGRRYYRRGATVTSQGLGKRNILPTEDQLIRREGHLSKDCKANRAHDDNIHSAEAQDDPSGTLSDQSSDDTSEDDWTIGCETRGTKQDRKRNNYWSTREVLKLVGGVSEYGVGRWSDIKKMFFPSSMRRSPADLKDKWRNLLRASCRRLPSRRGVDAKKKHRMRSIPQCVLNRVRELAVIYPHSKQRRSRISSTASRASSSNVKSDNHLPVLAYE</sequence>
<dbReference type="GO" id="GO:0005634">
    <property type="term" value="C:nucleus"/>
    <property type="evidence" value="ECO:0007669"/>
    <property type="project" value="UniProtKB-SubCell"/>
</dbReference>
<dbReference type="Gene3D" id="1.10.246.220">
    <property type="match status" value="1"/>
</dbReference>
<evidence type="ECO:0000313" key="7">
    <source>
        <dbReference type="Proteomes" id="UP000224567"/>
    </source>
</evidence>
<comment type="subcellular location">
    <subcellularLocation>
        <location evidence="1">Nucleus</location>
    </subcellularLocation>
</comment>
<feature type="region of interest" description="Disordered" evidence="3">
    <location>
        <begin position="398"/>
        <end position="436"/>
    </location>
</feature>